<sequence>MDDEKRTSLHEQTPDNGSAPPESLPYPGDLAPHVDDEDQDNMVLEKIDWADDPANPHNWSFGKRCFHTFIPTSIAFITTLSSSIYTPGRAQVMNEFGVSSTVAILPFSFYALGLAFGPLIASPSSENFGRRAVYLVCTPIFALFTLGAGFSQSVAALIVCRFFAGCFGSPALSVGNGSISDVWAPHERTVPTALIVCGPFLGPAFGPLLGGFVVEGKDWRWTQWTILFFVVAFLTPAFFMSETYKKQILKIRAKKQTGRGAELQRTETAASRASKAAQGIQVVLMNTLGRPIHMLFTEPIIGLFSLYVAFIFGVQYAFFESSAYVFETFYGFSLGSQGLTFLGLAAGCLIGFTTITTNSYVFDKPRVARWRAQQEQLALQNTSNRTSSTQVNAPADDPGALESGVVESAHAQPLRTSYNPPPEFTLYIAYPGTVMLPIALFLFGWTAQYRVHWIVPIIGEALFGTANLLIFMACTAYLMNTYGPRYGASAMAACSLLRYILGAVFPLFILQMYETLGTGWATSLLGFVTVAMAIIPWCFMRWGAFLRSKSQYPCEGLGQRRGGQ</sequence>
<feature type="region of interest" description="Disordered" evidence="5">
    <location>
        <begin position="1"/>
        <end position="35"/>
    </location>
</feature>
<organism evidence="8 9">
    <name type="scientific">Phyllosticta citricarpa</name>
    <dbReference type="NCBI Taxonomy" id="55181"/>
    <lineage>
        <taxon>Eukaryota</taxon>
        <taxon>Fungi</taxon>
        <taxon>Dikarya</taxon>
        <taxon>Ascomycota</taxon>
        <taxon>Pezizomycotina</taxon>
        <taxon>Dothideomycetes</taxon>
        <taxon>Dothideomycetes incertae sedis</taxon>
        <taxon>Botryosphaeriales</taxon>
        <taxon>Phyllostictaceae</taxon>
        <taxon>Phyllosticta</taxon>
    </lineage>
</organism>
<comment type="subcellular location">
    <subcellularLocation>
        <location evidence="1">Membrane</location>
        <topology evidence="1">Multi-pass membrane protein</topology>
    </subcellularLocation>
</comment>
<dbReference type="InterPro" id="IPR011701">
    <property type="entry name" value="MFS"/>
</dbReference>
<feature type="transmembrane region" description="Helical" evidence="6">
    <location>
        <begin position="490"/>
        <end position="513"/>
    </location>
</feature>
<accession>A0ABR1MDD4</accession>
<dbReference type="InterPro" id="IPR005829">
    <property type="entry name" value="Sugar_transporter_CS"/>
</dbReference>
<evidence type="ECO:0000259" key="7">
    <source>
        <dbReference type="PROSITE" id="PS50850"/>
    </source>
</evidence>
<evidence type="ECO:0000256" key="3">
    <source>
        <dbReference type="ARBA" id="ARBA00022989"/>
    </source>
</evidence>
<gene>
    <name evidence="8" type="ORF">IWX46DRAFT_88084</name>
</gene>
<dbReference type="PANTHER" id="PTHR23502">
    <property type="entry name" value="MAJOR FACILITATOR SUPERFAMILY"/>
    <property type="match status" value="1"/>
</dbReference>
<name>A0ABR1MDD4_9PEZI</name>
<feature type="transmembrane region" description="Helical" evidence="6">
    <location>
        <begin position="221"/>
        <end position="240"/>
    </location>
</feature>
<feature type="compositionally biased region" description="Basic and acidic residues" evidence="5">
    <location>
        <begin position="1"/>
        <end position="13"/>
    </location>
</feature>
<proteinExistence type="predicted"/>
<dbReference type="Proteomes" id="UP001365128">
    <property type="component" value="Unassembled WGS sequence"/>
</dbReference>
<dbReference type="PANTHER" id="PTHR23502:SF38">
    <property type="entry name" value="POLYAMINE TRANSPORTER 4"/>
    <property type="match status" value="1"/>
</dbReference>
<feature type="transmembrane region" description="Helical" evidence="6">
    <location>
        <begin position="453"/>
        <end position="478"/>
    </location>
</feature>
<evidence type="ECO:0000313" key="8">
    <source>
        <dbReference type="EMBL" id="KAK7546331.1"/>
    </source>
</evidence>
<feature type="transmembrane region" description="Helical" evidence="6">
    <location>
        <begin position="189"/>
        <end position="209"/>
    </location>
</feature>
<protein>
    <submittedName>
        <fullName evidence="8">Benomyl/methotrexate resistance protein</fullName>
    </submittedName>
</protein>
<feature type="transmembrane region" description="Helical" evidence="6">
    <location>
        <begin position="300"/>
        <end position="319"/>
    </location>
</feature>
<feature type="transmembrane region" description="Helical" evidence="6">
    <location>
        <begin position="339"/>
        <end position="361"/>
    </location>
</feature>
<evidence type="ECO:0000256" key="4">
    <source>
        <dbReference type="ARBA" id="ARBA00023136"/>
    </source>
</evidence>
<feature type="transmembrane region" description="Helical" evidence="6">
    <location>
        <begin position="65"/>
        <end position="85"/>
    </location>
</feature>
<feature type="transmembrane region" description="Helical" evidence="6">
    <location>
        <begin position="519"/>
        <end position="539"/>
    </location>
</feature>
<feature type="transmembrane region" description="Helical" evidence="6">
    <location>
        <begin position="156"/>
        <end position="177"/>
    </location>
</feature>
<feature type="domain" description="Major facilitator superfamily (MFS) profile" evidence="7">
    <location>
        <begin position="67"/>
        <end position="544"/>
    </location>
</feature>
<feature type="transmembrane region" description="Helical" evidence="6">
    <location>
        <begin position="132"/>
        <end position="150"/>
    </location>
</feature>
<evidence type="ECO:0000313" key="9">
    <source>
        <dbReference type="Proteomes" id="UP001365128"/>
    </source>
</evidence>
<evidence type="ECO:0000256" key="1">
    <source>
        <dbReference type="ARBA" id="ARBA00004141"/>
    </source>
</evidence>
<dbReference type="InterPro" id="IPR020846">
    <property type="entry name" value="MFS_dom"/>
</dbReference>
<dbReference type="Gene3D" id="1.20.1250.20">
    <property type="entry name" value="MFS general substrate transporter like domains"/>
    <property type="match status" value="1"/>
</dbReference>
<evidence type="ECO:0000256" key="2">
    <source>
        <dbReference type="ARBA" id="ARBA00022692"/>
    </source>
</evidence>
<evidence type="ECO:0000256" key="5">
    <source>
        <dbReference type="SAM" id="MobiDB-lite"/>
    </source>
</evidence>
<dbReference type="PROSITE" id="PS00216">
    <property type="entry name" value="SUGAR_TRANSPORT_1"/>
    <property type="match status" value="1"/>
</dbReference>
<dbReference type="PROSITE" id="PS50850">
    <property type="entry name" value="MFS"/>
    <property type="match status" value="1"/>
</dbReference>
<dbReference type="CDD" id="cd17323">
    <property type="entry name" value="MFS_Tpo1_MDR_like"/>
    <property type="match status" value="1"/>
</dbReference>
<feature type="transmembrane region" description="Helical" evidence="6">
    <location>
        <begin position="424"/>
        <end position="447"/>
    </location>
</feature>
<dbReference type="EMBL" id="JBBPDW010000015">
    <property type="protein sequence ID" value="KAK7546331.1"/>
    <property type="molecule type" value="Genomic_DNA"/>
</dbReference>
<keyword evidence="9" id="KW-1185">Reference proteome</keyword>
<reference evidence="8 9" key="1">
    <citation type="submission" date="2024-04" db="EMBL/GenBank/DDBJ databases">
        <title>Phyllosticta paracitricarpa is synonymous to the EU quarantine fungus P. citricarpa based on phylogenomic analyses.</title>
        <authorList>
            <consortium name="Lawrence Berkeley National Laboratory"/>
            <person name="Van Ingen-Buijs V.A."/>
            <person name="Van Westerhoven A.C."/>
            <person name="Haridas S."/>
            <person name="Skiadas P."/>
            <person name="Martin F."/>
            <person name="Groenewald J.Z."/>
            <person name="Crous P.W."/>
            <person name="Seidl M.F."/>
        </authorList>
    </citation>
    <scope>NUCLEOTIDE SEQUENCE [LARGE SCALE GENOMIC DNA]</scope>
    <source>
        <strain evidence="8 9">CBS 122670</strain>
    </source>
</reference>
<keyword evidence="3 6" id="KW-1133">Transmembrane helix</keyword>
<dbReference type="InterPro" id="IPR036259">
    <property type="entry name" value="MFS_trans_sf"/>
</dbReference>
<dbReference type="Pfam" id="PF07690">
    <property type="entry name" value="MFS_1"/>
    <property type="match status" value="1"/>
</dbReference>
<evidence type="ECO:0000256" key="6">
    <source>
        <dbReference type="SAM" id="Phobius"/>
    </source>
</evidence>
<keyword evidence="4 6" id="KW-0472">Membrane</keyword>
<keyword evidence="2 6" id="KW-0812">Transmembrane</keyword>
<feature type="transmembrane region" description="Helical" evidence="6">
    <location>
        <begin position="97"/>
        <end position="120"/>
    </location>
</feature>
<comment type="caution">
    <text evidence="8">The sequence shown here is derived from an EMBL/GenBank/DDBJ whole genome shotgun (WGS) entry which is preliminary data.</text>
</comment>
<dbReference type="SUPFAM" id="SSF103473">
    <property type="entry name" value="MFS general substrate transporter"/>
    <property type="match status" value="2"/>
</dbReference>